<feature type="region of interest" description="Disordered" evidence="1">
    <location>
        <begin position="1"/>
        <end position="26"/>
    </location>
</feature>
<keyword evidence="3" id="KW-1185">Reference proteome</keyword>
<protein>
    <submittedName>
        <fullName evidence="2">Uncharacterized protein</fullName>
    </submittedName>
</protein>
<dbReference type="EMBL" id="LDAU01000098">
    <property type="protein sequence ID" value="KRX06239.1"/>
    <property type="molecule type" value="Genomic_DNA"/>
</dbReference>
<feature type="region of interest" description="Disordered" evidence="1">
    <location>
        <begin position="187"/>
        <end position="240"/>
    </location>
</feature>
<accession>A0A0V0QV89</accession>
<reference evidence="2 3" key="1">
    <citation type="journal article" date="2015" name="Sci. Rep.">
        <title>Genome of the facultative scuticociliatosis pathogen Pseudocohnilembus persalinus provides insight into its virulence through horizontal gene transfer.</title>
        <authorList>
            <person name="Xiong J."/>
            <person name="Wang G."/>
            <person name="Cheng J."/>
            <person name="Tian M."/>
            <person name="Pan X."/>
            <person name="Warren A."/>
            <person name="Jiang C."/>
            <person name="Yuan D."/>
            <person name="Miao W."/>
        </authorList>
    </citation>
    <scope>NUCLEOTIDE SEQUENCE [LARGE SCALE GENOMIC DNA]</scope>
    <source>
        <strain evidence="2">36N120E</strain>
    </source>
</reference>
<name>A0A0V0QV89_PSEPJ</name>
<dbReference type="Proteomes" id="UP000054937">
    <property type="component" value="Unassembled WGS sequence"/>
</dbReference>
<evidence type="ECO:0000256" key="1">
    <source>
        <dbReference type="SAM" id="MobiDB-lite"/>
    </source>
</evidence>
<dbReference type="AlphaFoldDB" id="A0A0V0QV89"/>
<comment type="caution">
    <text evidence="2">The sequence shown here is derived from an EMBL/GenBank/DDBJ whole genome shotgun (WGS) entry which is preliminary data.</text>
</comment>
<evidence type="ECO:0000313" key="3">
    <source>
        <dbReference type="Proteomes" id="UP000054937"/>
    </source>
</evidence>
<feature type="compositionally biased region" description="Basic and acidic residues" evidence="1">
    <location>
        <begin position="8"/>
        <end position="26"/>
    </location>
</feature>
<evidence type="ECO:0000313" key="2">
    <source>
        <dbReference type="EMBL" id="KRX06239.1"/>
    </source>
</evidence>
<organism evidence="2 3">
    <name type="scientific">Pseudocohnilembus persalinus</name>
    <name type="common">Ciliate</name>
    <dbReference type="NCBI Taxonomy" id="266149"/>
    <lineage>
        <taxon>Eukaryota</taxon>
        <taxon>Sar</taxon>
        <taxon>Alveolata</taxon>
        <taxon>Ciliophora</taxon>
        <taxon>Intramacronucleata</taxon>
        <taxon>Oligohymenophorea</taxon>
        <taxon>Scuticociliatia</taxon>
        <taxon>Philasterida</taxon>
        <taxon>Pseudocohnilembidae</taxon>
        <taxon>Pseudocohnilembus</taxon>
    </lineage>
</organism>
<dbReference type="InParanoid" id="A0A0V0QV89"/>
<proteinExistence type="predicted"/>
<gene>
    <name evidence="2" type="ORF">PPERSA_06121</name>
</gene>
<feature type="compositionally biased region" description="Low complexity" evidence="1">
    <location>
        <begin position="214"/>
        <end position="224"/>
    </location>
</feature>
<sequence length="299" mass="35321">MGCQQGKNKQEQNKNKIIYDEDSEHAPQKKIKNFQNYILTRNSSNSQSTCYTSSSKNKLSNTLKSTFKSIEIQKSQKQIAPNSNSHFYQVIHLQKVQMDNEESQVLDEKDDIQLQKKYQNSITSFDQLEKNFNLEQIQMNQLSQQQQKCQNNNHQNFSDLEIQQKEYVNNLYSQKSPKKIYKRFIRQKSKSQNQGFKDQIENNDKNYNSNQTLNKQQQSNSRNKSSIKKNKNFENNQNNKKTSLEKILEQFEQQDNISNTKNILERDLVIREWSALQQGDSHPFINVCFLNKMILTNPQ</sequence>